<keyword evidence="4" id="KW-0732">Signal</keyword>
<dbReference type="Pfam" id="PF00050">
    <property type="entry name" value="Kazal_1"/>
    <property type="match status" value="1"/>
</dbReference>
<gene>
    <name evidence="6" type="ORF">NXF25_005208</name>
</gene>
<evidence type="ECO:0000256" key="2">
    <source>
        <dbReference type="ARBA" id="ARBA00022525"/>
    </source>
</evidence>
<dbReference type="PROSITE" id="PS51465">
    <property type="entry name" value="KAZAL_2"/>
    <property type="match status" value="1"/>
</dbReference>
<accession>A0AAW1BWC2</accession>
<keyword evidence="6" id="KW-0646">Protease inhibitor</keyword>
<dbReference type="Proteomes" id="UP001474421">
    <property type="component" value="Unassembled WGS sequence"/>
</dbReference>
<comment type="subcellular location">
    <subcellularLocation>
        <location evidence="1">Secreted</location>
    </subcellularLocation>
</comment>
<dbReference type="SMART" id="SM00280">
    <property type="entry name" value="KAZAL"/>
    <property type="match status" value="1"/>
</dbReference>
<proteinExistence type="predicted"/>
<dbReference type="PROSITE" id="PS00282">
    <property type="entry name" value="KAZAL_1"/>
    <property type="match status" value="1"/>
</dbReference>
<dbReference type="InterPro" id="IPR050159">
    <property type="entry name" value="Kazal-type_SerProtInhib"/>
</dbReference>
<dbReference type="CDD" id="cd00104">
    <property type="entry name" value="KAZAL_FS"/>
    <property type="match status" value="1"/>
</dbReference>
<dbReference type="SUPFAM" id="SSF100895">
    <property type="entry name" value="Kazal-type serine protease inhibitors"/>
    <property type="match status" value="1"/>
</dbReference>
<dbReference type="InterPro" id="IPR036058">
    <property type="entry name" value="Kazal_dom_sf"/>
</dbReference>
<keyword evidence="7" id="KW-1185">Reference proteome</keyword>
<evidence type="ECO:0000313" key="6">
    <source>
        <dbReference type="EMBL" id="KAK9406434.1"/>
    </source>
</evidence>
<sequence length="80" mass="9341">MKVAFYLFFTLALFFSYSDAVEEEKIPVDCTDFPRQGCTKEYEPHCASDGKTYPNRCCFCNAFFESRGLITLRYYGKCKK</sequence>
<keyword evidence="6" id="KW-0722">Serine protease inhibitor</keyword>
<evidence type="ECO:0000256" key="1">
    <source>
        <dbReference type="ARBA" id="ARBA00004613"/>
    </source>
</evidence>
<name>A0AAW1BWC2_CROAD</name>
<evidence type="ECO:0000256" key="4">
    <source>
        <dbReference type="SAM" id="SignalP"/>
    </source>
</evidence>
<dbReference type="GO" id="GO:0004867">
    <property type="term" value="F:serine-type endopeptidase inhibitor activity"/>
    <property type="evidence" value="ECO:0007669"/>
    <property type="project" value="UniProtKB-KW"/>
</dbReference>
<keyword evidence="2" id="KW-0964">Secreted</keyword>
<dbReference type="EMBL" id="JAOTOJ010000002">
    <property type="protein sequence ID" value="KAK9406434.1"/>
    <property type="molecule type" value="Genomic_DNA"/>
</dbReference>
<feature type="chain" id="PRO_5044024743" evidence="4">
    <location>
        <begin position="21"/>
        <end position="80"/>
    </location>
</feature>
<dbReference type="AlphaFoldDB" id="A0AAW1BWC2"/>
<dbReference type="PANTHER" id="PTHR47499:SF1">
    <property type="entry name" value="SERINE PROTEASE INHIBITOR KAZAL-TYPE 7"/>
    <property type="match status" value="1"/>
</dbReference>
<feature type="signal peptide" evidence="4">
    <location>
        <begin position="1"/>
        <end position="20"/>
    </location>
</feature>
<dbReference type="GO" id="GO:0005576">
    <property type="term" value="C:extracellular region"/>
    <property type="evidence" value="ECO:0007669"/>
    <property type="project" value="UniProtKB-SubCell"/>
</dbReference>
<dbReference type="InterPro" id="IPR002350">
    <property type="entry name" value="Kazal_dom"/>
</dbReference>
<reference evidence="6 7" key="1">
    <citation type="journal article" date="2024" name="Proc. Natl. Acad. Sci. U.S.A.">
        <title>The genetic regulatory architecture and epigenomic basis for age-related changes in rattlesnake venom.</title>
        <authorList>
            <person name="Hogan M.P."/>
            <person name="Holding M.L."/>
            <person name="Nystrom G.S."/>
            <person name="Colston T.J."/>
            <person name="Bartlett D.A."/>
            <person name="Mason A.J."/>
            <person name="Ellsworth S.A."/>
            <person name="Rautsaw R.M."/>
            <person name="Lawrence K.C."/>
            <person name="Strickland J.L."/>
            <person name="He B."/>
            <person name="Fraser P."/>
            <person name="Margres M.J."/>
            <person name="Gilbert D.M."/>
            <person name="Gibbs H.L."/>
            <person name="Parkinson C.L."/>
            <person name="Rokyta D.R."/>
        </authorList>
    </citation>
    <scope>NUCLEOTIDE SEQUENCE [LARGE SCALE GENOMIC DNA]</scope>
    <source>
        <strain evidence="6">DRR0105</strain>
    </source>
</reference>
<dbReference type="Gene3D" id="3.30.60.30">
    <property type="match status" value="1"/>
</dbReference>
<dbReference type="FunFam" id="3.30.60.30:FF:000037">
    <property type="entry name" value="Ovomucoid"/>
    <property type="match status" value="1"/>
</dbReference>
<feature type="domain" description="Kazal-like" evidence="5">
    <location>
        <begin position="24"/>
        <end position="80"/>
    </location>
</feature>
<dbReference type="PANTHER" id="PTHR47499">
    <property type="entry name" value="SERINE PROTEASE INHIBITOR KAZAL-TYPE 7 SPINK7"/>
    <property type="match status" value="1"/>
</dbReference>
<comment type="caution">
    <text evidence="6">The sequence shown here is derived from an EMBL/GenBank/DDBJ whole genome shotgun (WGS) entry which is preliminary data.</text>
</comment>
<protein>
    <submittedName>
        <fullName evidence="6">SPINK6: Serine protease inhibitor Kazal-type 6</fullName>
    </submittedName>
</protein>
<keyword evidence="3" id="KW-1015">Disulfide bond</keyword>
<evidence type="ECO:0000259" key="5">
    <source>
        <dbReference type="PROSITE" id="PS51465"/>
    </source>
</evidence>
<evidence type="ECO:0000313" key="7">
    <source>
        <dbReference type="Proteomes" id="UP001474421"/>
    </source>
</evidence>
<organism evidence="6 7">
    <name type="scientific">Crotalus adamanteus</name>
    <name type="common">Eastern diamondback rattlesnake</name>
    <dbReference type="NCBI Taxonomy" id="8729"/>
    <lineage>
        <taxon>Eukaryota</taxon>
        <taxon>Metazoa</taxon>
        <taxon>Chordata</taxon>
        <taxon>Craniata</taxon>
        <taxon>Vertebrata</taxon>
        <taxon>Euteleostomi</taxon>
        <taxon>Lepidosauria</taxon>
        <taxon>Squamata</taxon>
        <taxon>Bifurcata</taxon>
        <taxon>Unidentata</taxon>
        <taxon>Episquamata</taxon>
        <taxon>Toxicofera</taxon>
        <taxon>Serpentes</taxon>
        <taxon>Colubroidea</taxon>
        <taxon>Viperidae</taxon>
        <taxon>Crotalinae</taxon>
        <taxon>Crotalus</taxon>
    </lineage>
</organism>
<evidence type="ECO:0000256" key="3">
    <source>
        <dbReference type="ARBA" id="ARBA00023157"/>
    </source>
</evidence>